<dbReference type="InterPro" id="IPR052032">
    <property type="entry name" value="ATP-dep_AA_Ligase"/>
</dbReference>
<dbReference type="GO" id="GO:0016874">
    <property type="term" value="F:ligase activity"/>
    <property type="evidence" value="ECO:0007669"/>
    <property type="project" value="UniProtKB-KW"/>
</dbReference>
<evidence type="ECO:0000313" key="6">
    <source>
        <dbReference type="EMBL" id="CAE0648028.1"/>
    </source>
</evidence>
<dbReference type="Pfam" id="PF13535">
    <property type="entry name" value="ATP-grasp_4"/>
    <property type="match status" value="1"/>
</dbReference>
<dbReference type="SUPFAM" id="SSF56059">
    <property type="entry name" value="Glutathione synthetase ATP-binding domain-like"/>
    <property type="match status" value="1"/>
</dbReference>
<evidence type="ECO:0000256" key="4">
    <source>
        <dbReference type="PROSITE-ProRule" id="PRU00409"/>
    </source>
</evidence>
<dbReference type="PANTHER" id="PTHR43585:SF2">
    <property type="entry name" value="ATP-GRASP ENZYME FSQD"/>
    <property type="match status" value="1"/>
</dbReference>
<protein>
    <recommendedName>
        <fullName evidence="5">ATP-grasp domain-containing protein</fullName>
    </recommendedName>
</protein>
<proteinExistence type="predicted"/>
<evidence type="ECO:0000259" key="5">
    <source>
        <dbReference type="PROSITE" id="PS50975"/>
    </source>
</evidence>
<dbReference type="GO" id="GO:0046872">
    <property type="term" value="F:metal ion binding"/>
    <property type="evidence" value="ECO:0007669"/>
    <property type="project" value="InterPro"/>
</dbReference>
<dbReference type="InterPro" id="IPR011761">
    <property type="entry name" value="ATP-grasp"/>
</dbReference>
<dbReference type="PROSITE" id="PS50975">
    <property type="entry name" value="ATP_GRASP"/>
    <property type="match status" value="1"/>
</dbReference>
<dbReference type="EMBL" id="HBIU01054929">
    <property type="protein sequence ID" value="CAE0648028.1"/>
    <property type="molecule type" value="Transcribed_RNA"/>
</dbReference>
<evidence type="ECO:0000256" key="1">
    <source>
        <dbReference type="ARBA" id="ARBA00022598"/>
    </source>
</evidence>
<gene>
    <name evidence="6" type="ORF">HAKA00212_LOCUS24163</name>
</gene>
<evidence type="ECO:0000256" key="3">
    <source>
        <dbReference type="ARBA" id="ARBA00022840"/>
    </source>
</evidence>
<dbReference type="GO" id="GO:0005524">
    <property type="term" value="F:ATP binding"/>
    <property type="evidence" value="ECO:0007669"/>
    <property type="project" value="UniProtKB-UniRule"/>
</dbReference>
<name>A0A6V1W6A2_HETAK</name>
<keyword evidence="1" id="KW-0436">Ligase</keyword>
<sequence>MASFEEEIQTRVPSTSFDRVALYTEEDNAPFDNIKPSCVIVVDPISSGRVLASKLISRGYLTIAVWTAASQKVEGIGECLVQFSANIYEVEGNLQATLQQIKNLPYEVIASMVGCESGVELNDQISESLELKTNGTSMSYCRRDKWAMQERVKEVGLRGIKQTVATSYEDIEGFVTKEGLTKWVMKPRRDAGSNGVYKCENLEEAKTAFDKITGQTTIFGEQNPDVLVQEYLEGIEYVVDTVSCDGVHKIVALWEDDKRLVHGSPFVYYDSHLFETEDRAKENAFADYAFAVADALGVRYGPCHFEIMWLEATQEPCLVEVGTRPHGAGGNFPEICDPVIGYNQLDIQIDSYIYHESFTRLPRIPRKLNGMGIEWFFVCYEEGILESVDLDYLKKFQSVLGVDMHRHEGERVTRTVDLVTSPGVVRFSHPDAALVLREKDELRATERQLIRVRPAAVNFAAA</sequence>
<reference evidence="6" key="1">
    <citation type="submission" date="2021-01" db="EMBL/GenBank/DDBJ databases">
        <authorList>
            <person name="Corre E."/>
            <person name="Pelletier E."/>
            <person name="Niang G."/>
            <person name="Scheremetjew M."/>
            <person name="Finn R."/>
            <person name="Kale V."/>
            <person name="Holt S."/>
            <person name="Cochrane G."/>
            <person name="Meng A."/>
            <person name="Brown T."/>
            <person name="Cohen L."/>
        </authorList>
    </citation>
    <scope>NUCLEOTIDE SEQUENCE</scope>
    <source>
        <strain evidence="6">CCMP3107</strain>
    </source>
</reference>
<keyword evidence="2 4" id="KW-0547">Nucleotide-binding</keyword>
<feature type="domain" description="ATP-grasp" evidence="5">
    <location>
        <begin position="149"/>
        <end position="353"/>
    </location>
</feature>
<evidence type="ECO:0000256" key="2">
    <source>
        <dbReference type="ARBA" id="ARBA00022741"/>
    </source>
</evidence>
<dbReference type="PANTHER" id="PTHR43585">
    <property type="entry name" value="FUMIPYRROLE BIOSYNTHESIS PROTEIN C"/>
    <property type="match status" value="1"/>
</dbReference>
<accession>A0A6V1W6A2</accession>
<dbReference type="Gene3D" id="3.30.470.20">
    <property type="entry name" value="ATP-grasp fold, B domain"/>
    <property type="match status" value="1"/>
</dbReference>
<dbReference type="AlphaFoldDB" id="A0A6V1W6A2"/>
<keyword evidence="3 4" id="KW-0067">ATP-binding</keyword>
<organism evidence="6">
    <name type="scientific">Heterosigma akashiwo</name>
    <name type="common">Chromophytic alga</name>
    <name type="synonym">Heterosigma carterae</name>
    <dbReference type="NCBI Taxonomy" id="2829"/>
    <lineage>
        <taxon>Eukaryota</taxon>
        <taxon>Sar</taxon>
        <taxon>Stramenopiles</taxon>
        <taxon>Ochrophyta</taxon>
        <taxon>Raphidophyceae</taxon>
        <taxon>Chattonellales</taxon>
        <taxon>Chattonellaceae</taxon>
        <taxon>Heterosigma</taxon>
    </lineage>
</organism>